<evidence type="ECO:0000256" key="5">
    <source>
        <dbReference type="ARBA" id="ARBA00023136"/>
    </source>
</evidence>
<keyword evidence="3 6" id="KW-0201">Cytochrome c-type biogenesis</keyword>
<dbReference type="GO" id="GO:0020037">
    <property type="term" value="F:heme binding"/>
    <property type="evidence" value="ECO:0007669"/>
    <property type="project" value="InterPro"/>
</dbReference>
<feature type="domain" description="Cytochrome c assembly protein" evidence="7">
    <location>
        <begin position="68"/>
        <end position="311"/>
    </location>
</feature>
<organism evidence="8">
    <name type="scientific">Berberis aristata</name>
    <dbReference type="NCBI Taxonomy" id="659592"/>
    <lineage>
        <taxon>Eukaryota</taxon>
        <taxon>Viridiplantae</taxon>
        <taxon>Streptophyta</taxon>
        <taxon>Embryophyta</taxon>
        <taxon>Tracheophyta</taxon>
        <taxon>Spermatophyta</taxon>
        <taxon>Magnoliopsida</taxon>
        <taxon>Ranunculales</taxon>
        <taxon>Berberidaceae</taxon>
        <taxon>Berberidoideae</taxon>
        <taxon>Berberideae</taxon>
        <taxon>Berberis</taxon>
    </lineage>
</organism>
<feature type="transmembrane region" description="Helical" evidence="6">
    <location>
        <begin position="259"/>
        <end position="274"/>
    </location>
</feature>
<dbReference type="GO" id="GO:0005886">
    <property type="term" value="C:plasma membrane"/>
    <property type="evidence" value="ECO:0007669"/>
    <property type="project" value="TreeGrafter"/>
</dbReference>
<dbReference type="NCBIfam" id="TIGR03144">
    <property type="entry name" value="cytochr_II_ccsB"/>
    <property type="match status" value="1"/>
</dbReference>
<accession>A0A6G9KVH2</accession>
<dbReference type="AlphaFoldDB" id="A0A6G9KVH2"/>
<proteinExistence type="inferred from homology"/>
<dbReference type="Pfam" id="PF01578">
    <property type="entry name" value="Cytochrom_C_asm"/>
    <property type="match status" value="1"/>
</dbReference>
<feature type="transmembrane region" description="Helical" evidence="6">
    <location>
        <begin position="12"/>
        <end position="32"/>
    </location>
</feature>
<evidence type="ECO:0000256" key="1">
    <source>
        <dbReference type="ARBA" id="ARBA00004141"/>
    </source>
</evidence>
<keyword evidence="5 6" id="KW-0472">Membrane</keyword>
<dbReference type="PANTHER" id="PTHR30071:SF1">
    <property type="entry name" value="CYTOCHROME B_B6 PROTEIN-RELATED"/>
    <property type="match status" value="1"/>
</dbReference>
<dbReference type="InterPro" id="IPR017562">
    <property type="entry name" value="Cyt_c_biogenesis_CcsA"/>
</dbReference>
<protein>
    <recommendedName>
        <fullName evidence="6">Cytochrome c biogenesis protein CcsA</fullName>
    </recommendedName>
</protein>
<evidence type="ECO:0000256" key="2">
    <source>
        <dbReference type="ARBA" id="ARBA00022692"/>
    </source>
</evidence>
<evidence type="ECO:0000256" key="6">
    <source>
        <dbReference type="HAMAP-Rule" id="MF_01391"/>
    </source>
</evidence>
<name>A0A6G9KVH2_9MAGN</name>
<keyword evidence="2 6" id="KW-0812">Transmembrane</keyword>
<dbReference type="InterPro" id="IPR002541">
    <property type="entry name" value="Cyt_c_assembly"/>
</dbReference>
<evidence type="ECO:0000313" key="8">
    <source>
        <dbReference type="EMBL" id="QIQ57038.1"/>
    </source>
</evidence>
<feature type="transmembrane region" description="Helical" evidence="6">
    <location>
        <begin position="44"/>
        <end position="62"/>
    </location>
</feature>
<keyword evidence="8" id="KW-0934">Plastid</keyword>
<dbReference type="EMBL" id="MN746308">
    <property type="protein sequence ID" value="QIQ57038.1"/>
    <property type="molecule type" value="Genomic_DNA"/>
</dbReference>
<dbReference type="PANTHER" id="PTHR30071">
    <property type="entry name" value="HEME EXPORTER PROTEIN C"/>
    <property type="match status" value="1"/>
</dbReference>
<comment type="subunit">
    <text evidence="6">May interact with Ccs1.</text>
</comment>
<dbReference type="HAMAP" id="MF_01391">
    <property type="entry name" value="CytC_CcsA"/>
    <property type="match status" value="1"/>
</dbReference>
<evidence type="ECO:0000256" key="4">
    <source>
        <dbReference type="ARBA" id="ARBA00022989"/>
    </source>
</evidence>
<comment type="similarity">
    <text evidence="6">Belongs to the CcmF/CycK/Ccl1/NrfE/CcsA family.</text>
</comment>
<keyword evidence="4 6" id="KW-1133">Transmembrane helix</keyword>
<dbReference type="GO" id="GO:0009535">
    <property type="term" value="C:chloroplast thylakoid membrane"/>
    <property type="evidence" value="ECO:0007669"/>
    <property type="project" value="UniProtKB-SubCell"/>
</dbReference>
<feature type="transmembrane region" description="Helical" evidence="6">
    <location>
        <begin position="221"/>
        <end position="244"/>
    </location>
</feature>
<feature type="transmembrane region" description="Helical" evidence="6">
    <location>
        <begin position="286"/>
        <end position="310"/>
    </location>
</feature>
<geneLocation type="chloroplast" evidence="8"/>
<keyword evidence="6" id="KW-0793">Thylakoid</keyword>
<comment type="subcellular location">
    <subcellularLocation>
        <location evidence="1">Membrane</location>
        <topology evidence="1">Multi-pass membrane protein</topology>
    </subcellularLocation>
    <subcellularLocation>
        <location evidence="6">Plastid</location>
        <location evidence="6">Chloroplast thylakoid membrane</location>
        <topology evidence="6">Multi-pass membrane protein</topology>
    </subcellularLocation>
</comment>
<reference evidence="8" key="1">
    <citation type="submission" date="2019-11" db="EMBL/GenBank/DDBJ databases">
        <authorList>
            <person name="Liang C."/>
            <person name="Xu J."/>
            <person name="Chen S."/>
        </authorList>
    </citation>
    <scope>NUCLEOTIDE SEQUENCE</scope>
</reference>
<evidence type="ECO:0000259" key="7">
    <source>
        <dbReference type="Pfam" id="PF01578"/>
    </source>
</evidence>
<evidence type="ECO:0000256" key="3">
    <source>
        <dbReference type="ARBA" id="ARBA00022748"/>
    </source>
</evidence>
<feature type="transmembrane region" description="Helical" evidence="6">
    <location>
        <begin position="138"/>
        <end position="165"/>
    </location>
</feature>
<sequence>MIFLTLEHILTHISFSIISILITIYLVTLLVHEMVGLFNSSEKGLIVTLFCITGILAIRWVYSGHFPLSNLFESLMFLSWSFSIIHMVPYFTNQKNHLSAITAPSAIFTQGFATSGLLTEMHQSTKLVPALQSQWLMMHVSMMVLSYAALLCGSLLSIALIVITFRKNVKIFGKNKNILIGPFSFGVIQYVNEINNVLRNTFLISFRNYHRYQLIQQLDCWSCRIISLGFIFLTIGILSGAVWANEAWGSYWNWDPKETWAFITWTIFAIYLHTRTNKNLQGVNSAIVASMGFLIIWICYFGVNLLGIGLHSYGSFTLTSN</sequence>
<keyword evidence="8" id="KW-0150">Chloroplast</keyword>
<comment type="function">
    <text evidence="6">Required during biogenesis of c-type cytochromes (cytochrome c6 and cytochrome f) at the step of heme attachment.</text>
</comment>
<dbReference type="InterPro" id="IPR045062">
    <property type="entry name" value="Cyt_c_biogenesis_CcsA/CcmC"/>
</dbReference>
<gene>
    <name evidence="6 8" type="primary">ccsA</name>
</gene>
<feature type="transmembrane region" description="Helical" evidence="6">
    <location>
        <begin position="74"/>
        <end position="91"/>
    </location>
</feature>
<dbReference type="GO" id="GO:0017004">
    <property type="term" value="P:cytochrome complex assembly"/>
    <property type="evidence" value="ECO:0007669"/>
    <property type="project" value="UniProtKB-UniRule"/>
</dbReference>